<keyword evidence="6" id="KW-1185">Reference proteome</keyword>
<dbReference type="PANTHER" id="PTHR43217:SF2">
    <property type="entry name" value="SUCCINATE-SEMIALDEHYDE DEHYDROGENASE [NADP(+)]"/>
    <property type="match status" value="1"/>
</dbReference>
<organism evidence="5 6">
    <name type="scientific">Corynebacterium gerontici</name>
    <dbReference type="NCBI Taxonomy" id="2079234"/>
    <lineage>
        <taxon>Bacteria</taxon>
        <taxon>Bacillati</taxon>
        <taxon>Actinomycetota</taxon>
        <taxon>Actinomycetes</taxon>
        <taxon>Mycobacteriales</taxon>
        <taxon>Corynebacteriaceae</taxon>
        <taxon>Corynebacterium</taxon>
    </lineage>
</organism>
<name>A0A3G6J6W2_9CORY</name>
<dbReference type="GO" id="GO:0036243">
    <property type="term" value="F:succinate-semialdehyde dehydrogenase (NADP+) activity"/>
    <property type="evidence" value="ECO:0007669"/>
    <property type="project" value="UniProtKB-EC"/>
</dbReference>
<evidence type="ECO:0000256" key="1">
    <source>
        <dbReference type="ARBA" id="ARBA00009986"/>
    </source>
</evidence>
<dbReference type="InterPro" id="IPR016162">
    <property type="entry name" value="Ald_DH_N"/>
</dbReference>
<keyword evidence="2" id="KW-0521">NADP</keyword>
<dbReference type="Pfam" id="PF00171">
    <property type="entry name" value="Aldedh"/>
    <property type="match status" value="1"/>
</dbReference>
<proteinExistence type="inferred from homology"/>
<dbReference type="AlphaFoldDB" id="A0A3G6J6W2"/>
<evidence type="ECO:0000313" key="5">
    <source>
        <dbReference type="EMBL" id="AZA12180.1"/>
    </source>
</evidence>
<feature type="domain" description="Aldehyde dehydrogenase" evidence="4">
    <location>
        <begin position="5"/>
        <end position="236"/>
    </location>
</feature>
<dbReference type="InterPro" id="IPR047110">
    <property type="entry name" value="GABD/Sad-like"/>
</dbReference>
<dbReference type="EMBL" id="CP033897">
    <property type="protein sequence ID" value="AZA12180.1"/>
    <property type="molecule type" value="Genomic_DNA"/>
</dbReference>
<dbReference type="InterPro" id="IPR016161">
    <property type="entry name" value="Ald_DH/histidinol_DH"/>
</dbReference>
<accession>A0A3G6J6W2</accession>
<dbReference type="FunFam" id="3.40.605.10:FF:000012">
    <property type="entry name" value="NAD-dependent succinate-semialdehyde dehydrogenase"/>
    <property type="match status" value="1"/>
</dbReference>
<evidence type="ECO:0000256" key="2">
    <source>
        <dbReference type="ARBA" id="ARBA00022857"/>
    </source>
</evidence>
<dbReference type="GO" id="GO:0004777">
    <property type="term" value="F:succinate-semialdehyde dehydrogenase (NAD+) activity"/>
    <property type="evidence" value="ECO:0007669"/>
    <property type="project" value="TreeGrafter"/>
</dbReference>
<dbReference type="PANTHER" id="PTHR43217">
    <property type="entry name" value="SUCCINATE SEMIALDEHYDE DEHYDROGENASE [NAD(P)+] SAD"/>
    <property type="match status" value="1"/>
</dbReference>
<dbReference type="InterPro" id="IPR015590">
    <property type="entry name" value="Aldehyde_DH_dom"/>
</dbReference>
<gene>
    <name evidence="5" type="primary">gabD4</name>
    <name evidence="5" type="ORF">CGERO_09445</name>
</gene>
<reference evidence="5 6" key="1">
    <citation type="submission" date="2018-11" db="EMBL/GenBank/DDBJ databases">
        <authorList>
            <person name="Kleinhagauer T."/>
            <person name="Glaeser S.P."/>
            <person name="Spergser J."/>
            <person name="Ruckert C."/>
            <person name="Kaempfer P."/>
            <person name="Busse H.-J."/>
        </authorList>
    </citation>
    <scope>NUCLEOTIDE SEQUENCE [LARGE SCALE GENOMIC DNA]</scope>
    <source>
        <strain evidence="5 6">W8</strain>
    </source>
</reference>
<comment type="similarity">
    <text evidence="1">Belongs to the aldehyde dehydrogenase family.</text>
</comment>
<evidence type="ECO:0000256" key="3">
    <source>
        <dbReference type="ARBA" id="ARBA00023002"/>
    </source>
</evidence>
<dbReference type="KEGG" id="cgk:CGERO_09445"/>
<dbReference type="SUPFAM" id="SSF53720">
    <property type="entry name" value="ALDH-like"/>
    <property type="match status" value="1"/>
</dbReference>
<protein>
    <submittedName>
        <fullName evidence="5">Succinate-semialdehyde dehydrogenase [NADP(+)] 1</fullName>
        <ecNumber evidence="5">1.2.1.79</ecNumber>
    </submittedName>
</protein>
<evidence type="ECO:0000259" key="4">
    <source>
        <dbReference type="Pfam" id="PF00171"/>
    </source>
</evidence>
<dbReference type="EC" id="1.2.1.79" evidence="5"/>
<keyword evidence="3 5" id="KW-0560">Oxidoreductase</keyword>
<dbReference type="Proteomes" id="UP000271587">
    <property type="component" value="Chromosome"/>
</dbReference>
<evidence type="ECO:0000313" key="6">
    <source>
        <dbReference type="Proteomes" id="UP000271587"/>
    </source>
</evidence>
<dbReference type="Gene3D" id="3.40.605.10">
    <property type="entry name" value="Aldehyde Dehydrogenase, Chain A, domain 1"/>
    <property type="match status" value="1"/>
</dbReference>
<sequence>MSIAYRVQNPLNNEVVETFESAADDQIQEIVSKATEAFQSWRNTSFAERKKILSRAADLLRERRVELAKISAQEMGKAIPQGVKEVKFSANIIQFYADHAEEHNADTPIPHIQGGTAVMRRLPLGPILGIMPWNYPFYQVARFAGPNLMNGNTVILKHAEICPKSSAAIADIFAEAGLPEGCFNNVYATHEQISTIIEDPRVQGVSLTGSERAGAAVAAQAGKALKKCVLELGGTDA</sequence>